<dbReference type="Proteomes" id="UP000825072">
    <property type="component" value="Chromosome 1"/>
</dbReference>
<reference evidence="1" key="1">
    <citation type="submission" date="2021-06" db="EMBL/GenBank/DDBJ databases">
        <title>Genome sequence of Cutibacterium modestum strain KB17-24694.</title>
        <authorList>
            <person name="Dekio I."/>
            <person name="Asahina A."/>
            <person name="Nishida M."/>
        </authorList>
    </citation>
    <scope>NUCLEOTIDE SEQUENCE</scope>
    <source>
        <strain evidence="1">KB17-24694</strain>
    </source>
</reference>
<accession>A0AAD1KRW2</accession>
<protein>
    <submittedName>
        <fullName evidence="1">Uncharacterized protein</fullName>
    </submittedName>
</protein>
<sequence length="54" mass="5836">MWHKSNRIGAHAPMTLRVGRTEVTRDPAAIIVTAMVVGPAAEEHDPKGLMMNVA</sequence>
<evidence type="ECO:0000313" key="2">
    <source>
        <dbReference type="Proteomes" id="UP000825072"/>
    </source>
</evidence>
<gene>
    <name evidence="1" type="ORF">KB1_22510</name>
</gene>
<evidence type="ECO:0000313" key="1">
    <source>
        <dbReference type="EMBL" id="BCY26261.1"/>
    </source>
</evidence>
<dbReference type="EMBL" id="AP024747">
    <property type="protein sequence ID" value="BCY26261.1"/>
    <property type="molecule type" value="Genomic_DNA"/>
</dbReference>
<proteinExistence type="predicted"/>
<name>A0AAD1KRW2_9ACTN</name>
<organism evidence="1 2">
    <name type="scientific">Cutibacterium modestum</name>
    <dbReference type="NCBI Taxonomy" id="2559073"/>
    <lineage>
        <taxon>Bacteria</taxon>
        <taxon>Bacillati</taxon>
        <taxon>Actinomycetota</taxon>
        <taxon>Actinomycetes</taxon>
        <taxon>Propionibacteriales</taxon>
        <taxon>Propionibacteriaceae</taxon>
        <taxon>Cutibacterium</taxon>
    </lineage>
</organism>
<dbReference type="AlphaFoldDB" id="A0AAD1KRW2"/>